<name>A0A7G7YQJ9_9CORY</name>
<dbReference type="EMBL" id="CP046883">
    <property type="protein sequence ID" value="QNH96769.1"/>
    <property type="molecule type" value="Genomic_DNA"/>
</dbReference>
<accession>A0A7G7YQJ9</accession>
<sequence>MTSTGADTNATGNGGTVNNAEPQCPHTSVFFDPIMVVAVARNADMTSNSSASDSDSDTGPIDPEKTVVVWQVETDPAVTLGDFSGAWVVTEEGIQGFAANADWIDERHDQAKVLATLLRYPVLPAEGTSVKDIRALIGDNDAVQIIDKTATEEAARVAIEDAKKEFARLQPDKKQPSWGQIDNMAPVSGHSAEGHDKATTSAINAALASARGLRAWLRAWQAFDKTRIRRLGKGDSAHLEPRPVPLVEVRHKERYRSL</sequence>
<dbReference type="AlphaFoldDB" id="A0A7G7YQJ9"/>
<dbReference type="RefSeq" id="WP_186276884.1">
    <property type="nucleotide sequence ID" value="NZ_CP046883.1"/>
</dbReference>
<dbReference type="Proteomes" id="UP000515275">
    <property type="component" value="Chromosome"/>
</dbReference>
<reference evidence="2 3" key="1">
    <citation type="submission" date="2019-12" db="EMBL/GenBank/DDBJ databases">
        <title>Corynebacterium sp. nov., isolated from feces of the Anser Albifrons in China.</title>
        <authorList>
            <person name="Liu Q."/>
        </authorList>
    </citation>
    <scope>NUCLEOTIDE SEQUENCE [LARGE SCALE GENOMIC DNA]</scope>
    <source>
        <strain evidence="2 3">23H37-10</strain>
    </source>
</reference>
<dbReference type="KEGG" id="cans:GP473_09045"/>
<feature type="region of interest" description="Disordered" evidence="1">
    <location>
        <begin position="1"/>
        <end position="24"/>
    </location>
</feature>
<protein>
    <submittedName>
        <fullName evidence="2">N-acetylglucosamine-6-phosphate deacetylase</fullName>
    </submittedName>
</protein>
<keyword evidence="3" id="KW-1185">Reference proteome</keyword>
<evidence type="ECO:0000313" key="3">
    <source>
        <dbReference type="Proteomes" id="UP000515275"/>
    </source>
</evidence>
<feature type="compositionally biased region" description="Low complexity" evidence="1">
    <location>
        <begin position="1"/>
        <end position="20"/>
    </location>
</feature>
<proteinExistence type="predicted"/>
<evidence type="ECO:0000313" key="2">
    <source>
        <dbReference type="EMBL" id="QNH96769.1"/>
    </source>
</evidence>
<organism evidence="2 3">
    <name type="scientific">Corynebacterium anserum</name>
    <dbReference type="NCBI Taxonomy" id="2684406"/>
    <lineage>
        <taxon>Bacteria</taxon>
        <taxon>Bacillati</taxon>
        <taxon>Actinomycetota</taxon>
        <taxon>Actinomycetes</taxon>
        <taxon>Mycobacteriales</taxon>
        <taxon>Corynebacteriaceae</taxon>
        <taxon>Corynebacterium</taxon>
    </lineage>
</organism>
<evidence type="ECO:0000256" key="1">
    <source>
        <dbReference type="SAM" id="MobiDB-lite"/>
    </source>
</evidence>
<gene>
    <name evidence="2" type="ORF">GP473_09045</name>
</gene>